<keyword evidence="2" id="KW-1133">Transmembrane helix</keyword>
<evidence type="ECO:0000256" key="1">
    <source>
        <dbReference type="SAM" id="MobiDB-lite"/>
    </source>
</evidence>
<evidence type="ECO:0000313" key="3">
    <source>
        <dbReference type="EMBL" id="MFD1320079.1"/>
    </source>
</evidence>
<dbReference type="EMBL" id="JBHTMP010000003">
    <property type="protein sequence ID" value="MFD1320079.1"/>
    <property type="molecule type" value="Genomic_DNA"/>
</dbReference>
<gene>
    <name evidence="3" type="ORF">ACFQ4H_03130</name>
</gene>
<comment type="caution">
    <text evidence="3">The sequence shown here is derived from an EMBL/GenBank/DDBJ whole genome shotgun (WGS) entry which is preliminary data.</text>
</comment>
<reference evidence="4" key="1">
    <citation type="journal article" date="2019" name="Int. J. Syst. Evol. Microbiol.">
        <title>The Global Catalogue of Microorganisms (GCM) 10K type strain sequencing project: providing services to taxonomists for standard genome sequencing and annotation.</title>
        <authorList>
            <consortium name="The Broad Institute Genomics Platform"/>
            <consortium name="The Broad Institute Genome Sequencing Center for Infectious Disease"/>
            <person name="Wu L."/>
            <person name="Ma J."/>
        </authorList>
    </citation>
    <scope>NUCLEOTIDE SEQUENCE [LARGE SCALE GENOMIC DNA]</scope>
    <source>
        <strain evidence="4">JCM 31037</strain>
    </source>
</reference>
<feature type="region of interest" description="Disordered" evidence="1">
    <location>
        <begin position="1"/>
        <end position="87"/>
    </location>
</feature>
<feature type="compositionally biased region" description="Low complexity" evidence="1">
    <location>
        <begin position="31"/>
        <end position="80"/>
    </location>
</feature>
<dbReference type="SUPFAM" id="SSF81995">
    <property type="entry name" value="beta-sandwich domain of Sec23/24"/>
    <property type="match status" value="1"/>
</dbReference>
<feature type="transmembrane region" description="Helical" evidence="2">
    <location>
        <begin position="93"/>
        <end position="118"/>
    </location>
</feature>
<dbReference type="Proteomes" id="UP001597260">
    <property type="component" value="Unassembled WGS sequence"/>
</dbReference>
<feature type="compositionally biased region" description="Low complexity" evidence="1">
    <location>
        <begin position="140"/>
        <end position="159"/>
    </location>
</feature>
<evidence type="ECO:0000256" key="2">
    <source>
        <dbReference type="SAM" id="Phobius"/>
    </source>
</evidence>
<feature type="region of interest" description="Disordered" evidence="1">
    <location>
        <begin position="119"/>
        <end position="160"/>
    </location>
</feature>
<organism evidence="3 4">
    <name type="scientific">Micromonospora sonneratiae</name>
    <dbReference type="NCBI Taxonomy" id="1184706"/>
    <lineage>
        <taxon>Bacteria</taxon>
        <taxon>Bacillati</taxon>
        <taxon>Actinomycetota</taxon>
        <taxon>Actinomycetes</taxon>
        <taxon>Micromonosporales</taxon>
        <taxon>Micromonosporaceae</taxon>
        <taxon>Micromonospora</taxon>
    </lineage>
</organism>
<protein>
    <submittedName>
        <fullName evidence="3">Uncharacterized protein</fullName>
    </submittedName>
</protein>
<dbReference type="RefSeq" id="WP_377566715.1">
    <property type="nucleotide sequence ID" value="NZ_JBHTMP010000003.1"/>
</dbReference>
<name>A0ABW3Y6L0_9ACTN</name>
<sequence length="321" mass="33333">MSDPYSPYSNQPDPNQPQQPQWGAPPPPGQPAAYPDPAQQAYQPPQYGTEGQPQYAAPGQPQYGTEAQPPYGAPGQAPYGSPVQPPKKSNKGLIIGLVIGVVVLLVLVACGVGIAMVVNSDDDEKDPKPSPTSSAGVDPSGAAPSPSQSGGGNNNQNNGVTARYSSDFKEVCSGGSILNAAAYSGPSGAKMYAFSNDPARPTYWSSETISSREPYYAKSADYTTVSVVACLTYVEGSEAPGTKCNLKSSDGTAVTVDYMSSRYTLTFHAAQTGEKVADGGTINAPANRCPSFMTYNKTTLKSYANPDDGALEAAFAKFIGG</sequence>
<accession>A0ABW3Y6L0</accession>
<keyword evidence="2" id="KW-0812">Transmembrane</keyword>
<feature type="compositionally biased region" description="Low complexity" evidence="1">
    <location>
        <begin position="1"/>
        <end position="22"/>
    </location>
</feature>
<proteinExistence type="predicted"/>
<keyword evidence="2" id="KW-0472">Membrane</keyword>
<evidence type="ECO:0000313" key="4">
    <source>
        <dbReference type="Proteomes" id="UP001597260"/>
    </source>
</evidence>
<keyword evidence="4" id="KW-1185">Reference proteome</keyword>